<dbReference type="PROSITE" id="PS01240">
    <property type="entry name" value="PNP_MTAP_2"/>
    <property type="match status" value="1"/>
</dbReference>
<dbReference type="EMBL" id="PTRA01000001">
    <property type="protein sequence ID" value="PQA60059.1"/>
    <property type="molecule type" value="Genomic_DNA"/>
</dbReference>
<dbReference type="UniPathway" id="UPA00606"/>
<dbReference type="PANTHER" id="PTHR11904">
    <property type="entry name" value="METHYLTHIOADENOSINE/PURINE NUCLEOSIDE PHOSPHORYLASE"/>
    <property type="match status" value="1"/>
</dbReference>
<sequence>MTLETIQEASQAIRNQFPDFHPTLGIILGTGLGHLASEVQVLGAIPYDQIPHFPLSTVESHSGKLLLGTLASQSVVCLQGRFHYYEGYSMQQVTFPVRVMHALGIRHLFVSNAAGGLNPAFRTSDLMIIDDHIALFLPESPLRGFNPPEFGPRFPDMSAPYDAVWIQQAKTILNDLGLPPHTGVYTSVQGPQLESKAEYRLLRQLGSDAVGMSTVPEVLVARQMGMRVFACSVITDLCIPETLKEAKLSEILAAAAKAEPHLSQLFKRLIEQMD</sequence>
<comment type="caution">
    <text evidence="8">The sequence shown here is derived from an EMBL/GenBank/DDBJ whole genome shotgun (WGS) entry which is preliminary data.</text>
</comment>
<dbReference type="GO" id="GO:0005737">
    <property type="term" value="C:cytoplasm"/>
    <property type="evidence" value="ECO:0007669"/>
    <property type="project" value="TreeGrafter"/>
</dbReference>
<feature type="domain" description="Nucleoside phosphorylase" evidence="7">
    <location>
        <begin position="24"/>
        <end position="271"/>
    </location>
</feature>
<dbReference type="PANTHER" id="PTHR11904:SF9">
    <property type="entry name" value="PURINE NUCLEOSIDE PHOSPHORYLASE-RELATED"/>
    <property type="match status" value="1"/>
</dbReference>
<dbReference type="Pfam" id="PF01048">
    <property type="entry name" value="PNP_UDP_1"/>
    <property type="match status" value="1"/>
</dbReference>
<gene>
    <name evidence="8" type="ORF">C5O19_10715</name>
</gene>
<dbReference type="PIRSF" id="PIRSF000477">
    <property type="entry name" value="PurNPase"/>
    <property type="match status" value="1"/>
</dbReference>
<dbReference type="InterPro" id="IPR035994">
    <property type="entry name" value="Nucleoside_phosphorylase_sf"/>
</dbReference>
<proteinExistence type="inferred from homology"/>
<evidence type="ECO:0000256" key="4">
    <source>
        <dbReference type="ARBA" id="ARBA00022676"/>
    </source>
</evidence>
<keyword evidence="9" id="KW-1185">Reference proteome</keyword>
<dbReference type="CDD" id="cd09009">
    <property type="entry name" value="PNP-EcPNPII_like"/>
    <property type="match status" value="1"/>
</dbReference>
<evidence type="ECO:0000256" key="2">
    <source>
        <dbReference type="ARBA" id="ARBA00006751"/>
    </source>
</evidence>
<organism evidence="8 9">
    <name type="scientific">Siphonobacter curvatus</name>
    <dbReference type="NCBI Taxonomy" id="2094562"/>
    <lineage>
        <taxon>Bacteria</taxon>
        <taxon>Pseudomonadati</taxon>
        <taxon>Bacteroidota</taxon>
        <taxon>Cytophagia</taxon>
        <taxon>Cytophagales</taxon>
        <taxon>Cytophagaceae</taxon>
        <taxon>Siphonobacter</taxon>
    </lineage>
</organism>
<dbReference type="SUPFAM" id="SSF53167">
    <property type="entry name" value="Purine and uridine phosphorylases"/>
    <property type="match status" value="1"/>
</dbReference>
<evidence type="ECO:0000256" key="6">
    <source>
        <dbReference type="PIRNR" id="PIRNR000477"/>
    </source>
</evidence>
<keyword evidence="5 6" id="KW-0808">Transferase</keyword>
<evidence type="ECO:0000256" key="1">
    <source>
        <dbReference type="ARBA" id="ARBA00005058"/>
    </source>
</evidence>
<evidence type="ECO:0000256" key="3">
    <source>
        <dbReference type="ARBA" id="ARBA00011233"/>
    </source>
</evidence>
<comment type="function">
    <text evidence="6">The purine nucleoside phosphorylases catalyze the phosphorolytic breakdown of the N-glycosidic bond in the beta-(deoxy)ribonucleoside molecules, with the formation of the corresponding free purine bases and pentose-1-phosphate.</text>
</comment>
<evidence type="ECO:0000313" key="9">
    <source>
        <dbReference type="Proteomes" id="UP000239590"/>
    </source>
</evidence>
<dbReference type="NCBIfam" id="TIGR01697">
    <property type="entry name" value="PNPH-PUNA-XAPA"/>
    <property type="match status" value="1"/>
</dbReference>
<dbReference type="GO" id="GO:0004731">
    <property type="term" value="F:purine-nucleoside phosphorylase activity"/>
    <property type="evidence" value="ECO:0007669"/>
    <property type="project" value="UniProtKB-EC"/>
</dbReference>
<dbReference type="EC" id="2.4.2.1" evidence="6"/>
<comment type="pathway">
    <text evidence="1 6">Purine metabolism; purine nucleoside salvage.</text>
</comment>
<dbReference type="InterPro" id="IPR011268">
    <property type="entry name" value="Purine_phosphorylase"/>
</dbReference>
<dbReference type="OrthoDB" id="1523230at2"/>
<dbReference type="Gene3D" id="3.40.50.1580">
    <property type="entry name" value="Nucleoside phosphorylase domain"/>
    <property type="match status" value="1"/>
</dbReference>
<dbReference type="InterPro" id="IPR011270">
    <property type="entry name" value="Pur_Nuc_Pase_Ino/Guo-sp"/>
</dbReference>
<dbReference type="NCBIfam" id="TIGR01700">
    <property type="entry name" value="PNPH"/>
    <property type="match status" value="1"/>
</dbReference>
<accession>A0A2S7IQV8</accession>
<dbReference type="Proteomes" id="UP000239590">
    <property type="component" value="Unassembled WGS sequence"/>
</dbReference>
<dbReference type="InterPro" id="IPR000845">
    <property type="entry name" value="Nucleoside_phosphorylase_d"/>
</dbReference>
<reference evidence="9" key="1">
    <citation type="submission" date="2018-02" db="EMBL/GenBank/DDBJ databases">
        <title>Genome sequencing of Solimonas sp. HR-BB.</title>
        <authorList>
            <person name="Lee Y."/>
            <person name="Jeon C.O."/>
        </authorList>
    </citation>
    <scope>NUCLEOTIDE SEQUENCE [LARGE SCALE GENOMIC DNA]</scope>
    <source>
        <strain evidence="9">HR-U</strain>
    </source>
</reference>
<keyword evidence="4 6" id="KW-0328">Glycosyltransferase</keyword>
<dbReference type="AlphaFoldDB" id="A0A2S7IQV8"/>
<evidence type="ECO:0000259" key="7">
    <source>
        <dbReference type="Pfam" id="PF01048"/>
    </source>
</evidence>
<dbReference type="RefSeq" id="WP_104712016.1">
    <property type="nucleotide sequence ID" value="NZ_PTRA01000001.1"/>
</dbReference>
<evidence type="ECO:0000313" key="8">
    <source>
        <dbReference type="EMBL" id="PQA60059.1"/>
    </source>
</evidence>
<comment type="subunit">
    <text evidence="3">Homotrimer.</text>
</comment>
<name>A0A2S7IQV8_9BACT</name>
<comment type="similarity">
    <text evidence="2 6">Belongs to the PNP/MTAP phosphorylase family.</text>
</comment>
<protein>
    <recommendedName>
        <fullName evidence="6">Purine nucleoside phosphorylase</fullName>
        <ecNumber evidence="6">2.4.2.1</ecNumber>
    </recommendedName>
    <alternativeName>
        <fullName evidence="6">Inosine-guanosine phosphorylase</fullName>
    </alternativeName>
</protein>
<dbReference type="NCBIfam" id="NF006054">
    <property type="entry name" value="PRK08202.1"/>
    <property type="match status" value="1"/>
</dbReference>
<dbReference type="InterPro" id="IPR018099">
    <property type="entry name" value="Purine_phosphorylase-2_CS"/>
</dbReference>
<evidence type="ECO:0000256" key="5">
    <source>
        <dbReference type="ARBA" id="ARBA00022679"/>
    </source>
</evidence>
<dbReference type="GO" id="GO:0009116">
    <property type="term" value="P:nucleoside metabolic process"/>
    <property type="evidence" value="ECO:0007669"/>
    <property type="project" value="InterPro"/>
</dbReference>